<proteinExistence type="predicted"/>
<protein>
    <submittedName>
        <fullName evidence="1">Uncharacterized protein</fullName>
    </submittedName>
</protein>
<reference evidence="1" key="1">
    <citation type="journal article" date="2021" name="Proc. Natl. Acad. Sci. U.S.A.">
        <title>A Catalog of Tens of Thousands of Viruses from Human Metagenomes Reveals Hidden Associations with Chronic Diseases.</title>
        <authorList>
            <person name="Tisza M.J."/>
            <person name="Buck C.B."/>
        </authorList>
    </citation>
    <scope>NUCLEOTIDE SEQUENCE</scope>
    <source>
        <strain evidence="1">Ct8Lf7</strain>
    </source>
</reference>
<sequence>MNVYLFPWYTKENCSITKIVARNYQDCEFKIKEIYLDRYEDLDDLLDFDDFCRDLYDKHGVVIGDIFEIDEFI</sequence>
<name>A0A8S5S0T5_9CAUD</name>
<accession>A0A8S5S0T5</accession>
<organism evidence="1">
    <name type="scientific">Podoviridae sp. ct8Lf7</name>
    <dbReference type="NCBI Taxonomy" id="2827723"/>
    <lineage>
        <taxon>Viruses</taxon>
        <taxon>Duplodnaviria</taxon>
        <taxon>Heunggongvirae</taxon>
        <taxon>Uroviricota</taxon>
        <taxon>Caudoviricetes</taxon>
    </lineage>
</organism>
<dbReference type="EMBL" id="BK032511">
    <property type="protein sequence ID" value="DAF44395.1"/>
    <property type="molecule type" value="Genomic_DNA"/>
</dbReference>
<evidence type="ECO:0000313" key="1">
    <source>
        <dbReference type="EMBL" id="DAF44395.1"/>
    </source>
</evidence>